<evidence type="ECO:0000256" key="1">
    <source>
        <dbReference type="SAM" id="SignalP"/>
    </source>
</evidence>
<sequence length="266" mass="29751">MRSLFHGFAALVLTTPIALAAPLEQPREISIAVDVFAGGLHVLTIDSRTRLKADGYNLETQLQSRGFAGWVSGFSQHTLSEGRIADGELQPSVHLNKGIWRGDSRLVEMRYGDHGPVEVTVEPVEDPSEREPVPARLRRDTIDPLSAVLFVNQPAYAQAGACEWKVPVFDGRRRYDLRFERIAEEELPAGRHGVYAGPAVKCRVHYDSIAGRYTGTRWRTSSEPMPPSHVWFAKPEGTDLWVPVRFEAEHTLGWVLAYLTRLDVTP</sequence>
<evidence type="ECO:0000313" key="3">
    <source>
        <dbReference type="Proteomes" id="UP000277424"/>
    </source>
</evidence>
<keyword evidence="1" id="KW-0732">Signal</keyword>
<dbReference type="EMBL" id="RBIG01000001">
    <property type="protein sequence ID" value="RKQ73514.1"/>
    <property type="molecule type" value="Genomic_DNA"/>
</dbReference>
<reference evidence="2 3" key="1">
    <citation type="submission" date="2018-10" db="EMBL/GenBank/DDBJ databases">
        <title>Comparative analysis of microorganisms from saline springs in Andes Mountain Range, Colombia.</title>
        <authorList>
            <person name="Rubin E."/>
        </authorList>
    </citation>
    <scope>NUCLEOTIDE SEQUENCE [LARGE SCALE GENOMIC DNA]</scope>
    <source>
        <strain evidence="2 3">USBA 36</strain>
    </source>
</reference>
<dbReference type="InterPro" id="IPR021457">
    <property type="entry name" value="DUF3108"/>
</dbReference>
<gene>
    <name evidence="2" type="ORF">BCL74_1303</name>
</gene>
<protein>
    <submittedName>
        <fullName evidence="2">Uncharacterized protein DUF3108</fullName>
    </submittedName>
</protein>
<evidence type="ECO:0000313" key="2">
    <source>
        <dbReference type="EMBL" id="RKQ73514.1"/>
    </source>
</evidence>
<feature type="chain" id="PRO_5019359574" evidence="1">
    <location>
        <begin position="21"/>
        <end position="266"/>
    </location>
</feature>
<dbReference type="Proteomes" id="UP000277424">
    <property type="component" value="Unassembled WGS sequence"/>
</dbReference>
<accession>A0A420WR54</accession>
<comment type="caution">
    <text evidence="2">The sequence shown here is derived from an EMBL/GenBank/DDBJ whole genome shotgun (WGS) entry which is preliminary data.</text>
</comment>
<dbReference type="OrthoDB" id="7630100at2"/>
<dbReference type="Pfam" id="PF11306">
    <property type="entry name" value="DUF3108"/>
    <property type="match status" value="1"/>
</dbReference>
<organism evidence="2 3">
    <name type="scientific">Oceanibaculum indicum</name>
    <dbReference type="NCBI Taxonomy" id="526216"/>
    <lineage>
        <taxon>Bacteria</taxon>
        <taxon>Pseudomonadati</taxon>
        <taxon>Pseudomonadota</taxon>
        <taxon>Alphaproteobacteria</taxon>
        <taxon>Rhodospirillales</taxon>
        <taxon>Oceanibaculaceae</taxon>
        <taxon>Oceanibaculum</taxon>
    </lineage>
</organism>
<name>A0A420WR54_9PROT</name>
<dbReference type="RefSeq" id="WP_121218448.1">
    <property type="nucleotide sequence ID" value="NZ_RBIG01000001.1"/>
</dbReference>
<proteinExistence type="predicted"/>
<feature type="signal peptide" evidence="1">
    <location>
        <begin position="1"/>
        <end position="20"/>
    </location>
</feature>
<dbReference type="AlphaFoldDB" id="A0A420WR54"/>